<reference evidence="1 2" key="1">
    <citation type="submission" date="2018-05" db="EMBL/GenBank/DDBJ databases">
        <title>Marinilabilia rubrum sp. nov., isolated from saltern sediment.</title>
        <authorList>
            <person name="Zhang R."/>
        </authorList>
    </citation>
    <scope>NUCLEOTIDE SEQUENCE [LARGE SCALE GENOMIC DNA]</scope>
    <source>
        <strain evidence="1 2">WTE16</strain>
    </source>
</reference>
<protein>
    <submittedName>
        <fullName evidence="1">Uncharacterized protein</fullName>
    </submittedName>
</protein>
<gene>
    <name evidence="1" type="ORF">DDZ16_10325</name>
</gene>
<proteinExistence type="predicted"/>
<dbReference type="AlphaFoldDB" id="A0A2U2B8K5"/>
<keyword evidence="2" id="KW-1185">Reference proteome</keyword>
<evidence type="ECO:0000313" key="2">
    <source>
        <dbReference type="Proteomes" id="UP000244956"/>
    </source>
</evidence>
<dbReference type="EMBL" id="QEWP01000007">
    <property type="protein sequence ID" value="PWD99395.1"/>
    <property type="molecule type" value="Genomic_DNA"/>
</dbReference>
<accession>A0A2U2B8K5</accession>
<name>A0A2U2B8K5_9BACT</name>
<organism evidence="1 2">
    <name type="scientific">Marinilabilia rubra</name>
    <dbReference type="NCBI Taxonomy" id="2162893"/>
    <lineage>
        <taxon>Bacteria</taxon>
        <taxon>Pseudomonadati</taxon>
        <taxon>Bacteroidota</taxon>
        <taxon>Bacteroidia</taxon>
        <taxon>Marinilabiliales</taxon>
        <taxon>Marinilabiliaceae</taxon>
        <taxon>Marinilabilia</taxon>
    </lineage>
</organism>
<evidence type="ECO:0000313" key="1">
    <source>
        <dbReference type="EMBL" id="PWD99395.1"/>
    </source>
</evidence>
<sequence length="59" mass="7136">MGEQNALGQVNRKFLKTHDTKILRLELKNRLKIDAKKQKWLLIKNRKSQHSLKCRDFLY</sequence>
<dbReference type="Proteomes" id="UP000244956">
    <property type="component" value="Unassembled WGS sequence"/>
</dbReference>
<comment type="caution">
    <text evidence="1">The sequence shown here is derived from an EMBL/GenBank/DDBJ whole genome shotgun (WGS) entry which is preliminary data.</text>
</comment>